<dbReference type="InterPro" id="IPR036513">
    <property type="entry name" value="STAS_dom_sf"/>
</dbReference>
<dbReference type="CDD" id="cd07042">
    <property type="entry name" value="STAS_SulP_like_sulfate_transporter"/>
    <property type="match status" value="1"/>
</dbReference>
<name>A0ABY3VQH5_9MYCO</name>
<sequence length="600" mass="64883">MSLSLIDNLKNLNYDGTKARRDLIAGLTVAAVSLPQGITYALVAGVDPKFGVYSAIVVTFVASVFQSSAHLVNGPTSAISLLVFSTLAFIDPENRTRLFEALFLLGVLVGTFQILIAVFKLGDLTRYISESVILGFILSAAVLIALGQLGNALGVKDQGNGRQSVLKRTYLTLFHGEAYNYRALIVAVATIVLAVVLRRLVKRFGLPQIDLLATLIFAALIAYAAGWATEDHTGKTAITLTAKIPQSLPHAHIPSVQLGEVGQLAPGALAIAFIGLLEALSIAKAIAYESGQKIDYNRQILAEGLGNLTGGFFQAVPGSGSVTRSPINYQAGAVTRFSGVIASIGVAVIVLLFAPLLHYMPRAALAGLLLITAARLIDIKRLSYAIKASRYDAGLVLITALTGIFVDLDTAVLLGVALSILLFVPRAAKLKARELVVAPERVVRERVPGDPADPSTLIYDFEGELFFGAAPELERYLDDLAARIKNDDIKYLVLRVKRVRHPDAVVIQRIDKFVRDETDRGVVVLLAGVQDDLWTLLTNVGFDKWFPSDRVFPEEEEEFSATLKAVRYAHALRGFDESGDKVPTEAIATNGDRKHYYYLV</sequence>
<dbReference type="Proteomes" id="UP001055336">
    <property type="component" value="Chromosome"/>
</dbReference>
<evidence type="ECO:0000256" key="2">
    <source>
        <dbReference type="ARBA" id="ARBA00022692"/>
    </source>
</evidence>
<dbReference type="Pfam" id="PF01740">
    <property type="entry name" value="STAS"/>
    <property type="match status" value="1"/>
</dbReference>
<evidence type="ECO:0000256" key="1">
    <source>
        <dbReference type="ARBA" id="ARBA00004141"/>
    </source>
</evidence>
<evidence type="ECO:0000259" key="6">
    <source>
        <dbReference type="PROSITE" id="PS50801"/>
    </source>
</evidence>
<protein>
    <submittedName>
        <fullName evidence="7">SulP family inorganic anion transporter</fullName>
    </submittedName>
</protein>
<feature type="transmembrane region" description="Helical" evidence="5">
    <location>
        <begin position="333"/>
        <end position="353"/>
    </location>
</feature>
<evidence type="ECO:0000256" key="4">
    <source>
        <dbReference type="ARBA" id="ARBA00023136"/>
    </source>
</evidence>
<dbReference type="RefSeq" id="WP_240261154.1">
    <property type="nucleotide sequence ID" value="NZ_CP092488.2"/>
</dbReference>
<reference evidence="7" key="1">
    <citation type="submission" date="2022-08" db="EMBL/GenBank/DDBJ databases">
        <title>Whole genome sequencing of non-tuberculosis mycobacteria type-strains.</title>
        <authorList>
            <person name="Igarashi Y."/>
            <person name="Osugi A."/>
            <person name="Mitarai S."/>
        </authorList>
    </citation>
    <scope>NUCLEOTIDE SEQUENCE</scope>
    <source>
        <strain evidence="7">DSM 45127</strain>
    </source>
</reference>
<feature type="transmembrane region" description="Helical" evidence="5">
    <location>
        <begin position="23"/>
        <end position="44"/>
    </location>
</feature>
<keyword evidence="3 5" id="KW-1133">Transmembrane helix</keyword>
<organism evidence="7 8">
    <name type="scientific">Mycobacterium paraterrae</name>
    <dbReference type="NCBI Taxonomy" id="577492"/>
    <lineage>
        <taxon>Bacteria</taxon>
        <taxon>Bacillati</taxon>
        <taxon>Actinomycetota</taxon>
        <taxon>Actinomycetes</taxon>
        <taxon>Mycobacteriales</taxon>
        <taxon>Mycobacteriaceae</taxon>
        <taxon>Mycobacterium</taxon>
    </lineage>
</organism>
<gene>
    <name evidence="7" type="ORF">MKK62_24290</name>
</gene>
<feature type="transmembrane region" description="Helical" evidence="5">
    <location>
        <begin position="50"/>
        <end position="65"/>
    </location>
</feature>
<feature type="domain" description="STAS" evidence="6">
    <location>
        <begin position="454"/>
        <end position="562"/>
    </location>
</feature>
<dbReference type="Gene3D" id="3.30.750.24">
    <property type="entry name" value="STAS domain"/>
    <property type="match status" value="1"/>
</dbReference>
<dbReference type="InterPro" id="IPR002645">
    <property type="entry name" value="STAS_dom"/>
</dbReference>
<feature type="transmembrane region" description="Helical" evidence="5">
    <location>
        <begin position="102"/>
        <end position="119"/>
    </location>
</feature>
<feature type="transmembrane region" description="Helical" evidence="5">
    <location>
        <begin position="264"/>
        <end position="283"/>
    </location>
</feature>
<feature type="transmembrane region" description="Helical" evidence="5">
    <location>
        <begin position="179"/>
        <end position="197"/>
    </location>
</feature>
<evidence type="ECO:0000256" key="5">
    <source>
        <dbReference type="SAM" id="Phobius"/>
    </source>
</evidence>
<dbReference type="InterPro" id="IPR001902">
    <property type="entry name" value="SLC26A/SulP_fam"/>
</dbReference>
<dbReference type="EMBL" id="CP092488">
    <property type="protein sequence ID" value="UMB69421.1"/>
    <property type="molecule type" value="Genomic_DNA"/>
</dbReference>
<proteinExistence type="predicted"/>
<evidence type="ECO:0000313" key="8">
    <source>
        <dbReference type="Proteomes" id="UP001055336"/>
    </source>
</evidence>
<feature type="transmembrane region" description="Helical" evidence="5">
    <location>
        <begin position="209"/>
        <end position="228"/>
    </location>
</feature>
<dbReference type="Pfam" id="PF00916">
    <property type="entry name" value="Sulfate_transp"/>
    <property type="match status" value="1"/>
</dbReference>
<dbReference type="InterPro" id="IPR011547">
    <property type="entry name" value="SLC26A/SulP_dom"/>
</dbReference>
<dbReference type="PROSITE" id="PS50801">
    <property type="entry name" value="STAS"/>
    <property type="match status" value="1"/>
</dbReference>
<keyword evidence="2 5" id="KW-0812">Transmembrane</keyword>
<keyword evidence="8" id="KW-1185">Reference proteome</keyword>
<feature type="transmembrane region" description="Helical" evidence="5">
    <location>
        <begin position="131"/>
        <end position="150"/>
    </location>
</feature>
<keyword evidence="4 5" id="KW-0472">Membrane</keyword>
<dbReference type="PANTHER" id="PTHR11814">
    <property type="entry name" value="SULFATE TRANSPORTER"/>
    <property type="match status" value="1"/>
</dbReference>
<evidence type="ECO:0000256" key="3">
    <source>
        <dbReference type="ARBA" id="ARBA00022989"/>
    </source>
</evidence>
<dbReference type="SUPFAM" id="SSF52091">
    <property type="entry name" value="SpoIIaa-like"/>
    <property type="match status" value="1"/>
</dbReference>
<accession>A0ABY3VQH5</accession>
<comment type="subcellular location">
    <subcellularLocation>
        <location evidence="1">Membrane</location>
        <topology evidence="1">Multi-pass membrane protein</topology>
    </subcellularLocation>
</comment>
<feature type="transmembrane region" description="Helical" evidence="5">
    <location>
        <begin position="412"/>
        <end position="428"/>
    </location>
</feature>
<evidence type="ECO:0000313" key="7">
    <source>
        <dbReference type="EMBL" id="UMB69421.1"/>
    </source>
</evidence>